<evidence type="ECO:0000256" key="2">
    <source>
        <dbReference type="ARBA" id="ARBA00022598"/>
    </source>
</evidence>
<dbReference type="Gene3D" id="3.10.20.70">
    <property type="entry name" value="Glutamine synthetase, N-terminal domain"/>
    <property type="match status" value="1"/>
</dbReference>
<dbReference type="InterPro" id="IPR014746">
    <property type="entry name" value="Gln_synth/guanido_kin_cat_dom"/>
</dbReference>
<evidence type="ECO:0000256" key="1">
    <source>
        <dbReference type="ARBA" id="ARBA00001946"/>
    </source>
</evidence>
<name>A0A7C9TJJ0_9BURK</name>
<reference evidence="7 8" key="1">
    <citation type="submission" date="2020-02" db="EMBL/GenBank/DDBJ databases">
        <title>Ideonella bacterium strain TBM-1.</title>
        <authorList>
            <person name="Chen W.-M."/>
        </authorList>
    </citation>
    <scope>NUCLEOTIDE SEQUENCE [LARGE SCALE GENOMIC DNA]</scope>
    <source>
        <strain evidence="7 8">TBM-1</strain>
    </source>
</reference>
<dbReference type="PANTHER" id="PTHR43785:SF12">
    <property type="entry name" value="TYPE-1 GLUTAMINE SYNTHETASE 2"/>
    <property type="match status" value="1"/>
</dbReference>
<evidence type="ECO:0000313" key="7">
    <source>
        <dbReference type="EMBL" id="NDY90645.1"/>
    </source>
</evidence>
<dbReference type="EMBL" id="JAAGOH010000004">
    <property type="protein sequence ID" value="NDY90645.1"/>
    <property type="molecule type" value="Genomic_DNA"/>
</dbReference>
<dbReference type="GO" id="GO:0006598">
    <property type="term" value="P:polyamine catabolic process"/>
    <property type="evidence" value="ECO:0007669"/>
    <property type="project" value="TreeGrafter"/>
</dbReference>
<dbReference type="PROSITE" id="PS00181">
    <property type="entry name" value="GLNA_ATP"/>
    <property type="match status" value="1"/>
</dbReference>
<dbReference type="GO" id="GO:0004356">
    <property type="term" value="F:glutamine synthetase activity"/>
    <property type="evidence" value="ECO:0007669"/>
    <property type="project" value="InterPro"/>
</dbReference>
<comment type="similarity">
    <text evidence="4 5">Belongs to the glutamine synthetase family.</text>
</comment>
<proteinExistence type="inferred from homology"/>
<dbReference type="InterPro" id="IPR036651">
    <property type="entry name" value="Gln_synt_N_sf"/>
</dbReference>
<keyword evidence="8" id="KW-1185">Reference proteome</keyword>
<dbReference type="AlphaFoldDB" id="A0A7C9TJJ0"/>
<evidence type="ECO:0000256" key="3">
    <source>
        <dbReference type="ARBA" id="ARBA00022842"/>
    </source>
</evidence>
<evidence type="ECO:0000256" key="5">
    <source>
        <dbReference type="RuleBase" id="RU000384"/>
    </source>
</evidence>
<protein>
    <recommendedName>
        <fullName evidence="6">GS catalytic domain-containing protein</fullName>
    </recommendedName>
</protein>
<evidence type="ECO:0000259" key="6">
    <source>
        <dbReference type="PROSITE" id="PS51987"/>
    </source>
</evidence>
<dbReference type="Proteomes" id="UP000484255">
    <property type="component" value="Unassembled WGS sequence"/>
</dbReference>
<dbReference type="Pfam" id="PF00120">
    <property type="entry name" value="Gln-synt_C"/>
    <property type="match status" value="1"/>
</dbReference>
<keyword evidence="2" id="KW-0436">Ligase</keyword>
<organism evidence="7 8">
    <name type="scientific">Ideonella livida</name>
    <dbReference type="NCBI Taxonomy" id="2707176"/>
    <lineage>
        <taxon>Bacteria</taxon>
        <taxon>Pseudomonadati</taxon>
        <taxon>Pseudomonadota</taxon>
        <taxon>Betaproteobacteria</taxon>
        <taxon>Burkholderiales</taxon>
        <taxon>Sphaerotilaceae</taxon>
        <taxon>Ideonella</taxon>
    </lineage>
</organism>
<keyword evidence="3" id="KW-0460">Magnesium</keyword>
<dbReference type="GO" id="GO:0006542">
    <property type="term" value="P:glutamine biosynthetic process"/>
    <property type="evidence" value="ECO:0007669"/>
    <property type="project" value="InterPro"/>
</dbReference>
<dbReference type="InterPro" id="IPR008146">
    <property type="entry name" value="Gln_synth_cat_dom"/>
</dbReference>
<dbReference type="PANTHER" id="PTHR43785">
    <property type="entry name" value="GAMMA-GLUTAMYLPUTRESCINE SYNTHETASE"/>
    <property type="match status" value="1"/>
</dbReference>
<dbReference type="Gene3D" id="3.30.590.10">
    <property type="entry name" value="Glutamine synthetase/guanido kinase, catalytic domain"/>
    <property type="match status" value="1"/>
</dbReference>
<dbReference type="SUPFAM" id="SSF54368">
    <property type="entry name" value="Glutamine synthetase, N-terminal domain"/>
    <property type="match status" value="1"/>
</dbReference>
<evidence type="ECO:0000313" key="8">
    <source>
        <dbReference type="Proteomes" id="UP000484255"/>
    </source>
</evidence>
<dbReference type="InterPro" id="IPR027303">
    <property type="entry name" value="Gln_synth_gly_rich_site"/>
</dbReference>
<dbReference type="SUPFAM" id="SSF55931">
    <property type="entry name" value="Glutamine synthetase/guanido kinase"/>
    <property type="match status" value="1"/>
</dbReference>
<comment type="caution">
    <text evidence="7">The sequence shown here is derived from an EMBL/GenBank/DDBJ whole genome shotgun (WGS) entry which is preliminary data.</text>
</comment>
<comment type="cofactor">
    <cofactor evidence="1">
        <name>Mg(2+)</name>
        <dbReference type="ChEBI" id="CHEBI:18420"/>
    </cofactor>
</comment>
<gene>
    <name evidence="7" type="ORF">G3A44_05470</name>
</gene>
<accession>A0A7C9TJJ0</accession>
<evidence type="ECO:0000256" key="4">
    <source>
        <dbReference type="PROSITE-ProRule" id="PRU01331"/>
    </source>
</evidence>
<dbReference type="RefSeq" id="WP_163456496.1">
    <property type="nucleotide sequence ID" value="NZ_JAAGOH010000004.1"/>
</dbReference>
<dbReference type="SMART" id="SM01230">
    <property type="entry name" value="Gln-synt_C"/>
    <property type="match status" value="1"/>
</dbReference>
<feature type="domain" description="GS catalytic" evidence="6">
    <location>
        <begin position="135"/>
        <end position="468"/>
    </location>
</feature>
<dbReference type="PROSITE" id="PS51987">
    <property type="entry name" value="GS_CATALYTIC"/>
    <property type="match status" value="1"/>
</dbReference>
<sequence>MSADDLSALPRPDPLALEEALYGLKGAAGDVRWVECATSDLGSVARGKRVAAADFLAMAGCRLPSVVFGLTVTAGEPSEVFGPLLPSTYDDVLLVPDLSTLAPRPGRPQEATVLCEPAGALRLPSGVCDASALSPRAALRRVVRRLAESGLEATVAPELEFFLLAPGQADPLAASPPAPGAAPESVCEMLSLERLVHFEPFFDDLYAACEVWKIPLNGHAHEAALSQYEVNFRPGPPLAQADAVARFKRLAREIGSRHGLVASFAAKPFLQEPGTGMHWHVSLQHRGLRAWPHVFSEPEGGDSAALGHFIAGLQAGAAGAMAIFAPYGMSWDRIALSNASPTHANWGHESRALAFRIPESGPAARRVENRLPGGDANPYLLLATTLGLGLAGLEARLAPWPAGDERTRLPQGLAPALQALQDCPLLAQVLGVPLRDLYLGVKRHELAERHACTRPREDWDLRHLVGLS</sequence>